<dbReference type="EMBL" id="CP019728">
    <property type="protein sequence ID" value="AQS52454.1"/>
    <property type="molecule type" value="Genomic_DNA"/>
</dbReference>
<dbReference type="InterPro" id="IPR023166">
    <property type="entry name" value="BaiN-like_dom_sf"/>
</dbReference>
<accession>A0A1S6ILN7</accession>
<dbReference type="GO" id="GO:0004324">
    <property type="term" value="F:ferredoxin-NADP+ reductase activity"/>
    <property type="evidence" value="ECO:0007669"/>
    <property type="project" value="UniProtKB-EC"/>
</dbReference>
<feature type="domain" description="RsdA/BaiN/AoA(So)-like insert" evidence="5">
    <location>
        <begin position="192"/>
        <end position="360"/>
    </location>
</feature>
<name>A0A1S6ILN7_9LACT</name>
<proteinExistence type="predicted"/>
<evidence type="ECO:0000259" key="5">
    <source>
        <dbReference type="Pfam" id="PF22780"/>
    </source>
</evidence>
<dbReference type="EC" id="1.18.1.2" evidence="6"/>
<feature type="domain" description="RsdA/BaiN/AoA(So)-like Rossmann fold-like" evidence="4">
    <location>
        <begin position="4"/>
        <end position="413"/>
    </location>
</feature>
<keyword evidence="7" id="KW-1185">Reference proteome</keyword>
<evidence type="ECO:0000259" key="4">
    <source>
        <dbReference type="Pfam" id="PF03486"/>
    </source>
</evidence>
<dbReference type="PRINTS" id="PR00368">
    <property type="entry name" value="FADPNR"/>
</dbReference>
<evidence type="ECO:0000256" key="3">
    <source>
        <dbReference type="ARBA" id="ARBA00022827"/>
    </source>
</evidence>
<evidence type="ECO:0000313" key="6">
    <source>
        <dbReference type="EMBL" id="AQS52454.1"/>
    </source>
</evidence>
<dbReference type="Proteomes" id="UP000188993">
    <property type="component" value="Chromosome"/>
</dbReference>
<gene>
    <name evidence="6" type="ORF">BW727_100044</name>
</gene>
<dbReference type="PROSITE" id="PS51257">
    <property type="entry name" value="PROKAR_LIPOPROTEIN"/>
    <property type="match status" value="1"/>
</dbReference>
<dbReference type="PANTHER" id="PTHR42887">
    <property type="entry name" value="OS12G0638800 PROTEIN"/>
    <property type="match status" value="1"/>
</dbReference>
<sequence>MSKNVIVIGGGSSGLMAACTAAESGAHVTLLDKNPRLGRKLLLTGGGRCNVTNNREQAEIIAHIPGNGRFLHSAFHQFNQYDIMRYFTSRGIALKEEDHGRMFPTTDKARTILEAFIEELKRQNVTVKTKAVVKKINYQEGIITGVTLDSGEELPADRIVLATGGKTYSKTGSTGDGYRFGKKVGHTITELYPTEAPITSDDAFIQDRTLKGLSLRDVALSVKNKKGKTVVTHQMDMIFTHFGVSGPAALRCSMFVHQTKKRDNTDFVSMTLDIFPDLSSGQVEQKLYQFIKEAPDKNVKNGWKDLMPERYLLFGLQQYGINPEQTLKSLQPKDIQNFVKFTKDFHFSANGTLPIDKAFVTGGGISTKEVNPKTMESKLQPGLYFCGELLDYNGYTGGYNITGAFVTGHVAGSHAALD</sequence>
<dbReference type="PANTHER" id="PTHR42887:SF2">
    <property type="entry name" value="OS12G0638800 PROTEIN"/>
    <property type="match status" value="1"/>
</dbReference>
<keyword evidence="6" id="KW-0560">Oxidoreductase</keyword>
<dbReference type="RefSeq" id="WP_062471412.1">
    <property type="nucleotide sequence ID" value="NZ_BBYN01000029.1"/>
</dbReference>
<dbReference type="InterPro" id="IPR004792">
    <property type="entry name" value="BaiN-like"/>
</dbReference>
<dbReference type="InterPro" id="IPR057661">
    <property type="entry name" value="RsdA/BaiN/AoA(So)_Rossmann"/>
</dbReference>
<dbReference type="Gene3D" id="2.40.30.10">
    <property type="entry name" value="Translation factors"/>
    <property type="match status" value="1"/>
</dbReference>
<dbReference type="SUPFAM" id="SSF51905">
    <property type="entry name" value="FAD/NAD(P)-binding domain"/>
    <property type="match status" value="1"/>
</dbReference>
<reference evidence="6 7" key="1">
    <citation type="journal article" date="2014" name="Int. J. Syst. Evol. Microbiol.">
        <title>Jeotgalibaca dankookensis gen. nov., sp. nov., a member of the family Carnobacteriaceae, isolated from seujeot (Korean traditional food).</title>
        <authorList>
            <person name="Lee D.G."/>
            <person name="Trujillo M.E."/>
            <person name="Kang H."/>
            <person name="Ahn T.Y."/>
        </authorList>
    </citation>
    <scope>NUCLEOTIDE SEQUENCE [LARGE SCALE GENOMIC DNA]</scope>
    <source>
        <strain evidence="6 7">EX-07</strain>
    </source>
</reference>
<evidence type="ECO:0000256" key="1">
    <source>
        <dbReference type="ARBA" id="ARBA00001974"/>
    </source>
</evidence>
<dbReference type="AlphaFoldDB" id="A0A1S6ILN7"/>
<dbReference type="InterPro" id="IPR055178">
    <property type="entry name" value="RsdA/BaiN/AoA(So)-like_dom"/>
</dbReference>
<dbReference type="Gene3D" id="1.10.8.260">
    <property type="entry name" value="HI0933 insert domain-like"/>
    <property type="match status" value="1"/>
</dbReference>
<keyword evidence="3" id="KW-0274">FAD</keyword>
<dbReference type="OrthoDB" id="9773233at2"/>
<dbReference type="KEGG" id="jda:BW727_100044"/>
<dbReference type="STRING" id="708126.BW727_100044"/>
<dbReference type="Pfam" id="PF22780">
    <property type="entry name" value="HI0933_like_1st"/>
    <property type="match status" value="1"/>
</dbReference>
<dbReference type="SUPFAM" id="SSF160996">
    <property type="entry name" value="HI0933 insert domain-like"/>
    <property type="match status" value="1"/>
</dbReference>
<keyword evidence="2" id="KW-0285">Flavoprotein</keyword>
<dbReference type="InterPro" id="IPR036188">
    <property type="entry name" value="FAD/NAD-bd_sf"/>
</dbReference>
<dbReference type="Gene3D" id="3.50.50.60">
    <property type="entry name" value="FAD/NAD(P)-binding domain"/>
    <property type="match status" value="1"/>
</dbReference>
<evidence type="ECO:0000313" key="7">
    <source>
        <dbReference type="Proteomes" id="UP000188993"/>
    </source>
</evidence>
<evidence type="ECO:0000256" key="2">
    <source>
        <dbReference type="ARBA" id="ARBA00022630"/>
    </source>
</evidence>
<dbReference type="NCBIfam" id="TIGR00275">
    <property type="entry name" value="aminoacetone oxidase family FAD-binding enzyme"/>
    <property type="match status" value="1"/>
</dbReference>
<organism evidence="6 7">
    <name type="scientific">Jeotgalibaca dankookensis</name>
    <dbReference type="NCBI Taxonomy" id="708126"/>
    <lineage>
        <taxon>Bacteria</taxon>
        <taxon>Bacillati</taxon>
        <taxon>Bacillota</taxon>
        <taxon>Bacilli</taxon>
        <taxon>Lactobacillales</taxon>
        <taxon>Carnobacteriaceae</taxon>
        <taxon>Jeotgalibaca</taxon>
    </lineage>
</organism>
<comment type="cofactor">
    <cofactor evidence="1">
        <name>FAD</name>
        <dbReference type="ChEBI" id="CHEBI:57692"/>
    </cofactor>
</comment>
<dbReference type="Pfam" id="PF03486">
    <property type="entry name" value="HI0933_like"/>
    <property type="match status" value="1"/>
</dbReference>
<protein>
    <submittedName>
        <fullName evidence="6">Ferredoxin--NADP reductase</fullName>
        <ecNumber evidence="6">1.18.1.2</ecNumber>
    </submittedName>
</protein>
<dbReference type="PRINTS" id="PR00411">
    <property type="entry name" value="PNDRDTASEI"/>
</dbReference>